<sequence>MEASRFGFGRDMAAAFKFDPTDADIVASYLLPRAVGLDKPHGHGRAVIDDDPMSLPPWDLMEKHNHGTSDQAFFFGPPRNGGRVKRVVKGGGMWQGQNGRVGTVTLFCDGAGEVDISYRRYDLTYKRAGNKDPSGWVMSEYQITSPPLLSTVLTRIGLTVAAGEQRKRQPADQEAFAQQGPDKVLAVAAAAAAAEHQRVSPPPLKSGPDAQADDGALYHDDTSVTGVEENGGHYTVPLLLNGQEYYKDKSRVKRKRRRYGA</sequence>
<dbReference type="Proteomes" id="UP000019116">
    <property type="component" value="Chromosome 5B"/>
</dbReference>
<dbReference type="Gramene" id="TraesNOR5B03G02860000.1">
    <property type="protein sequence ID" value="TraesNOR5B03G02860000.1"/>
    <property type="gene ID" value="TraesNOR5B03G02860000"/>
</dbReference>
<reference evidence="8" key="2">
    <citation type="submission" date="2018-10" db="UniProtKB">
        <authorList>
            <consortium name="EnsemblPlants"/>
        </authorList>
    </citation>
    <scope>IDENTIFICATION</scope>
</reference>
<accession>A0A3B6LGG0</accession>
<dbReference type="Gramene" id="TraesCS5B02G104200.1">
    <property type="protein sequence ID" value="TraesCS5B02G104200.1"/>
    <property type="gene ID" value="TraesCS5B02G104200"/>
</dbReference>
<dbReference type="Gramene" id="TraesMAC5B03G02834290.1">
    <property type="protein sequence ID" value="TraesMAC5B03G02834290.1"/>
    <property type="gene ID" value="TraesMAC5B03G02834290"/>
</dbReference>
<dbReference type="InterPro" id="IPR036093">
    <property type="entry name" value="NAC_dom_sf"/>
</dbReference>
<feature type="domain" description="NAC" evidence="7">
    <location>
        <begin position="12"/>
        <end position="159"/>
    </location>
</feature>
<evidence type="ECO:0000256" key="6">
    <source>
        <dbReference type="SAM" id="MobiDB-lite"/>
    </source>
</evidence>
<evidence type="ECO:0000256" key="2">
    <source>
        <dbReference type="ARBA" id="ARBA00023015"/>
    </source>
</evidence>
<keyword evidence="4" id="KW-0804">Transcription</keyword>
<dbReference type="OrthoDB" id="694530at2759"/>
<evidence type="ECO:0000313" key="8">
    <source>
        <dbReference type="EnsemblPlants" id="TraesCS5B02G104200.1"/>
    </source>
</evidence>
<protein>
    <recommendedName>
        <fullName evidence="7">NAC domain-containing protein</fullName>
    </recommendedName>
</protein>
<keyword evidence="3" id="KW-0238">DNA-binding</keyword>
<name>A0A3B6LGG0_WHEAT</name>
<keyword evidence="2" id="KW-0805">Transcription regulation</keyword>
<evidence type="ECO:0000256" key="4">
    <source>
        <dbReference type="ARBA" id="ARBA00023163"/>
    </source>
</evidence>
<dbReference type="AlphaFoldDB" id="A0A3B6LGG0"/>
<dbReference type="Gene3D" id="2.170.150.80">
    <property type="entry name" value="NAC domain"/>
    <property type="match status" value="1"/>
</dbReference>
<dbReference type="STRING" id="4565.A0A3B6LGG0"/>
<dbReference type="Gramene" id="TraesCS5B03G0264400.1">
    <property type="protein sequence ID" value="TraesCS5B03G0264400.1.CDS"/>
    <property type="gene ID" value="TraesCS5B03G0264400"/>
</dbReference>
<dbReference type="RefSeq" id="XP_044387403.1">
    <property type="nucleotide sequence ID" value="XM_044531468.1"/>
</dbReference>
<reference evidence="8" key="1">
    <citation type="submission" date="2018-08" db="EMBL/GenBank/DDBJ databases">
        <authorList>
            <person name="Rossello M."/>
        </authorList>
    </citation>
    <scope>NUCLEOTIDE SEQUENCE [LARGE SCALE GENOMIC DNA]</scope>
    <source>
        <strain evidence="8">cv. Chinese Spring</strain>
    </source>
</reference>
<dbReference type="GeneID" id="123110846"/>
<dbReference type="GO" id="GO:0005634">
    <property type="term" value="C:nucleus"/>
    <property type="evidence" value="ECO:0007669"/>
    <property type="project" value="UniProtKB-SubCell"/>
</dbReference>
<dbReference type="GO" id="GO:0006355">
    <property type="term" value="P:regulation of DNA-templated transcription"/>
    <property type="evidence" value="ECO:0007669"/>
    <property type="project" value="InterPro"/>
</dbReference>
<dbReference type="PANTHER" id="PTHR31719:SF88">
    <property type="entry name" value="OS07G0272700 PROTEIN"/>
    <property type="match status" value="1"/>
</dbReference>
<comment type="subcellular location">
    <subcellularLocation>
        <location evidence="1">Nucleus</location>
    </subcellularLocation>
</comment>
<evidence type="ECO:0000259" key="7">
    <source>
        <dbReference type="PROSITE" id="PS51005"/>
    </source>
</evidence>
<evidence type="ECO:0000313" key="9">
    <source>
        <dbReference type="Proteomes" id="UP000019116"/>
    </source>
</evidence>
<keyword evidence="5" id="KW-0539">Nucleus</keyword>
<proteinExistence type="predicted"/>
<dbReference type="SUPFAM" id="SSF101941">
    <property type="entry name" value="NAC domain"/>
    <property type="match status" value="1"/>
</dbReference>
<feature type="region of interest" description="Disordered" evidence="6">
    <location>
        <begin position="195"/>
        <end position="233"/>
    </location>
</feature>
<evidence type="ECO:0000256" key="5">
    <source>
        <dbReference type="ARBA" id="ARBA00023242"/>
    </source>
</evidence>
<dbReference type="PANTHER" id="PTHR31719">
    <property type="entry name" value="NAC TRANSCRIPTION FACTOR 56"/>
    <property type="match status" value="1"/>
</dbReference>
<dbReference type="Pfam" id="PF02365">
    <property type="entry name" value="NAM"/>
    <property type="match status" value="1"/>
</dbReference>
<evidence type="ECO:0000256" key="3">
    <source>
        <dbReference type="ARBA" id="ARBA00023125"/>
    </source>
</evidence>
<dbReference type="InterPro" id="IPR003441">
    <property type="entry name" value="NAC-dom"/>
</dbReference>
<dbReference type="SMR" id="A0A3B6LGG0"/>
<dbReference type="Gramene" id="TraesROB_scaffold_023015_01G000200.1">
    <property type="protein sequence ID" value="TraesROB_scaffold_023015_01G000200.1"/>
    <property type="gene ID" value="TraesROB_scaffold_023015_01G000200"/>
</dbReference>
<evidence type="ECO:0000256" key="1">
    <source>
        <dbReference type="ARBA" id="ARBA00004123"/>
    </source>
</evidence>
<dbReference type="OMA" id="FAQQGPD"/>
<gene>
    <name evidence="8" type="primary">LOC123110846</name>
</gene>
<organism evidence="8">
    <name type="scientific">Triticum aestivum</name>
    <name type="common">Wheat</name>
    <dbReference type="NCBI Taxonomy" id="4565"/>
    <lineage>
        <taxon>Eukaryota</taxon>
        <taxon>Viridiplantae</taxon>
        <taxon>Streptophyta</taxon>
        <taxon>Embryophyta</taxon>
        <taxon>Tracheophyta</taxon>
        <taxon>Spermatophyta</taxon>
        <taxon>Magnoliopsida</taxon>
        <taxon>Liliopsida</taxon>
        <taxon>Poales</taxon>
        <taxon>Poaceae</taxon>
        <taxon>BOP clade</taxon>
        <taxon>Pooideae</taxon>
        <taxon>Triticodae</taxon>
        <taxon>Triticeae</taxon>
        <taxon>Triticinae</taxon>
        <taxon>Triticum</taxon>
    </lineage>
</organism>
<dbReference type="EnsemblPlants" id="TraesCS5B02G104200.1">
    <property type="protein sequence ID" value="TraesCS5B02G104200.1"/>
    <property type="gene ID" value="TraesCS5B02G104200"/>
</dbReference>
<dbReference type="GO" id="GO:0003677">
    <property type="term" value="F:DNA binding"/>
    <property type="evidence" value="ECO:0007669"/>
    <property type="project" value="UniProtKB-KW"/>
</dbReference>
<keyword evidence="9" id="KW-1185">Reference proteome</keyword>
<dbReference type="PROSITE" id="PS51005">
    <property type="entry name" value="NAC"/>
    <property type="match status" value="1"/>
</dbReference>